<keyword evidence="2" id="KW-1185">Reference proteome</keyword>
<evidence type="ECO:0000313" key="1">
    <source>
        <dbReference type="EMBL" id="VFS63766.1"/>
    </source>
</evidence>
<dbReference type="Proteomes" id="UP000401081">
    <property type="component" value="Unassembled WGS sequence"/>
</dbReference>
<name>A0A485AU74_KLUCR</name>
<gene>
    <name evidence="1" type="ORF">NCTC12993_02827</name>
</gene>
<protein>
    <submittedName>
        <fullName evidence="1">Uncharacterized protein</fullName>
    </submittedName>
</protein>
<reference evidence="1 2" key="1">
    <citation type="submission" date="2019-03" db="EMBL/GenBank/DDBJ databases">
        <authorList>
            <consortium name="Pathogen Informatics"/>
        </authorList>
    </citation>
    <scope>NUCLEOTIDE SEQUENCE [LARGE SCALE GENOMIC DNA]</scope>
    <source>
        <strain evidence="1 2">NCTC12993</strain>
    </source>
</reference>
<organism evidence="1 2">
    <name type="scientific">Kluyvera cryocrescens</name>
    <name type="common">Kluyvera citrophila</name>
    <dbReference type="NCBI Taxonomy" id="580"/>
    <lineage>
        <taxon>Bacteria</taxon>
        <taxon>Pseudomonadati</taxon>
        <taxon>Pseudomonadota</taxon>
        <taxon>Gammaproteobacteria</taxon>
        <taxon>Enterobacterales</taxon>
        <taxon>Enterobacteriaceae</taxon>
        <taxon>Kluyvera</taxon>
    </lineage>
</organism>
<dbReference type="AlphaFoldDB" id="A0A485AU74"/>
<sequence length="128" mass="14215">MSAPGTKQKFPNNVSWHMPSFLRGDYRSICRLCLSNIASGVSSQCIQSSSQITQSLLFLDSLMVSRHSLSQIKPELLLGVYAFPSIKDTVSMKTDRESTIRRSEPDLTLILAISDGQFSNTSDNHLPH</sequence>
<dbReference type="EMBL" id="CAADJD010000018">
    <property type="protein sequence ID" value="VFS63766.1"/>
    <property type="molecule type" value="Genomic_DNA"/>
</dbReference>
<evidence type="ECO:0000313" key="2">
    <source>
        <dbReference type="Proteomes" id="UP000401081"/>
    </source>
</evidence>
<accession>A0A485AU74</accession>
<proteinExistence type="predicted"/>